<sequence length="72" mass="8253">MLIVFNRFLAIPPFRAHFHQISCVEGRKAEKPCKRACSMGCFVMVRDGIFQASSFFVYCDVISKCNYFTFAA</sequence>
<dbReference type="AlphaFoldDB" id="A0A9D4U1I1"/>
<reference evidence="1" key="1">
    <citation type="submission" date="2021-01" db="EMBL/GenBank/DDBJ databases">
        <title>Adiantum capillus-veneris genome.</title>
        <authorList>
            <person name="Fang Y."/>
            <person name="Liao Q."/>
        </authorList>
    </citation>
    <scope>NUCLEOTIDE SEQUENCE</scope>
    <source>
        <strain evidence="1">H3</strain>
        <tissue evidence="1">Leaf</tissue>
    </source>
</reference>
<evidence type="ECO:0000313" key="2">
    <source>
        <dbReference type="Proteomes" id="UP000886520"/>
    </source>
</evidence>
<organism evidence="1 2">
    <name type="scientific">Adiantum capillus-veneris</name>
    <name type="common">Maidenhair fern</name>
    <dbReference type="NCBI Taxonomy" id="13818"/>
    <lineage>
        <taxon>Eukaryota</taxon>
        <taxon>Viridiplantae</taxon>
        <taxon>Streptophyta</taxon>
        <taxon>Embryophyta</taxon>
        <taxon>Tracheophyta</taxon>
        <taxon>Polypodiopsida</taxon>
        <taxon>Polypodiidae</taxon>
        <taxon>Polypodiales</taxon>
        <taxon>Pteridineae</taxon>
        <taxon>Pteridaceae</taxon>
        <taxon>Vittarioideae</taxon>
        <taxon>Adiantum</taxon>
    </lineage>
</organism>
<proteinExistence type="predicted"/>
<keyword evidence="2" id="KW-1185">Reference proteome</keyword>
<dbReference type="Proteomes" id="UP000886520">
    <property type="component" value="Chromosome 25"/>
</dbReference>
<gene>
    <name evidence="1" type="ORF">GOP47_0025479</name>
</gene>
<name>A0A9D4U1I1_ADICA</name>
<comment type="caution">
    <text evidence="1">The sequence shown here is derived from an EMBL/GenBank/DDBJ whole genome shotgun (WGS) entry which is preliminary data.</text>
</comment>
<evidence type="ECO:0000313" key="1">
    <source>
        <dbReference type="EMBL" id="KAI5059160.1"/>
    </source>
</evidence>
<dbReference type="EMBL" id="JABFUD020000025">
    <property type="protein sequence ID" value="KAI5059160.1"/>
    <property type="molecule type" value="Genomic_DNA"/>
</dbReference>
<accession>A0A9D4U1I1</accession>
<protein>
    <submittedName>
        <fullName evidence="1">Uncharacterized protein</fullName>
    </submittedName>
</protein>